<keyword evidence="2" id="KW-0521">NADP</keyword>
<dbReference type="Proteomes" id="UP000054498">
    <property type="component" value="Unassembled WGS sequence"/>
</dbReference>
<dbReference type="SUPFAM" id="SSF51430">
    <property type="entry name" value="NAD(P)-linked oxidoreductase"/>
    <property type="match status" value="1"/>
</dbReference>
<dbReference type="AlphaFoldDB" id="A0A0D2JAR3"/>
<dbReference type="STRING" id="145388.A0A0D2JAR3"/>
<evidence type="ECO:0000256" key="3">
    <source>
        <dbReference type="ARBA" id="ARBA00023002"/>
    </source>
</evidence>
<evidence type="ECO:0000256" key="2">
    <source>
        <dbReference type="ARBA" id="ARBA00022857"/>
    </source>
</evidence>
<keyword evidence="3" id="KW-0560">Oxidoreductase</keyword>
<evidence type="ECO:0000256" key="1">
    <source>
        <dbReference type="ARBA" id="ARBA00007905"/>
    </source>
</evidence>
<dbReference type="GO" id="GO:0016616">
    <property type="term" value="F:oxidoreductase activity, acting on the CH-OH group of donors, NAD or NADP as acceptor"/>
    <property type="evidence" value="ECO:0007669"/>
    <property type="project" value="UniProtKB-ARBA"/>
</dbReference>
<organism evidence="5 6">
    <name type="scientific">Monoraphidium neglectum</name>
    <dbReference type="NCBI Taxonomy" id="145388"/>
    <lineage>
        <taxon>Eukaryota</taxon>
        <taxon>Viridiplantae</taxon>
        <taxon>Chlorophyta</taxon>
        <taxon>core chlorophytes</taxon>
        <taxon>Chlorophyceae</taxon>
        <taxon>CS clade</taxon>
        <taxon>Sphaeropleales</taxon>
        <taxon>Selenastraceae</taxon>
        <taxon>Monoraphidium</taxon>
    </lineage>
</organism>
<dbReference type="PANTHER" id="PTHR43827:SF3">
    <property type="entry name" value="NADP-DEPENDENT OXIDOREDUCTASE DOMAIN-CONTAINING PROTEIN"/>
    <property type="match status" value="1"/>
</dbReference>
<dbReference type="Gene3D" id="3.20.20.100">
    <property type="entry name" value="NADP-dependent oxidoreductase domain"/>
    <property type="match status" value="1"/>
</dbReference>
<dbReference type="PRINTS" id="PR00069">
    <property type="entry name" value="ALDKETRDTASE"/>
</dbReference>
<accession>A0A0D2JAR3</accession>
<keyword evidence="6" id="KW-1185">Reference proteome</keyword>
<dbReference type="PROSITE" id="PS00062">
    <property type="entry name" value="ALDOKETO_REDUCTASE_2"/>
    <property type="match status" value="1"/>
</dbReference>
<dbReference type="PANTHER" id="PTHR43827">
    <property type="entry name" value="2,5-DIKETO-D-GLUCONIC ACID REDUCTASE"/>
    <property type="match status" value="1"/>
</dbReference>
<sequence>MGDKARVAADEILQRLRVDAVDLLLIHWPGASGVGATSPRNAELRLEAWRALEDLHQQGKARAIGVSNFEPHHLAQLLAYARVRPAVNQIEVHPRRPNAALRALCAAEGVAVVAYASLGCGQLLGEAAVRRVAAEVGRTPAQVLLRWGLQQGCAVIPKSIRAERIAEASPSKILEGWELSNAQVAALSGLDNNHKFCWNPEGIA</sequence>
<dbReference type="KEGG" id="mng:MNEG_11138"/>
<dbReference type="InterPro" id="IPR023210">
    <property type="entry name" value="NADP_OxRdtase_dom"/>
</dbReference>
<evidence type="ECO:0000313" key="6">
    <source>
        <dbReference type="Proteomes" id="UP000054498"/>
    </source>
</evidence>
<proteinExistence type="inferred from homology"/>
<dbReference type="EMBL" id="KK102827">
    <property type="protein sequence ID" value="KIY96822.1"/>
    <property type="molecule type" value="Genomic_DNA"/>
</dbReference>
<feature type="domain" description="NADP-dependent oxidoreductase" evidence="4">
    <location>
        <begin position="6"/>
        <end position="168"/>
    </location>
</feature>
<dbReference type="RefSeq" id="XP_013895842.1">
    <property type="nucleotide sequence ID" value="XM_014040388.1"/>
</dbReference>
<dbReference type="OrthoDB" id="416253at2759"/>
<evidence type="ECO:0000259" key="4">
    <source>
        <dbReference type="Pfam" id="PF00248"/>
    </source>
</evidence>
<reference evidence="5 6" key="1">
    <citation type="journal article" date="2013" name="BMC Genomics">
        <title>Reconstruction of the lipid metabolism for the microalga Monoraphidium neglectum from its genome sequence reveals characteristics suitable for biofuel production.</title>
        <authorList>
            <person name="Bogen C."/>
            <person name="Al-Dilaimi A."/>
            <person name="Albersmeier A."/>
            <person name="Wichmann J."/>
            <person name="Grundmann M."/>
            <person name="Rupp O."/>
            <person name="Lauersen K.J."/>
            <person name="Blifernez-Klassen O."/>
            <person name="Kalinowski J."/>
            <person name="Goesmann A."/>
            <person name="Mussgnug J.H."/>
            <person name="Kruse O."/>
        </authorList>
    </citation>
    <scope>NUCLEOTIDE SEQUENCE [LARGE SCALE GENOMIC DNA]</scope>
    <source>
        <strain evidence="5 6">SAG 48.87</strain>
    </source>
</reference>
<dbReference type="GeneID" id="25728370"/>
<dbReference type="InterPro" id="IPR036812">
    <property type="entry name" value="NAD(P)_OxRdtase_dom_sf"/>
</dbReference>
<gene>
    <name evidence="5" type="ORF">MNEG_11138</name>
</gene>
<comment type="similarity">
    <text evidence="1">Belongs to the aldo/keto reductase family.</text>
</comment>
<name>A0A0D2JAR3_9CHLO</name>
<evidence type="ECO:0000313" key="5">
    <source>
        <dbReference type="EMBL" id="KIY96822.1"/>
    </source>
</evidence>
<dbReference type="InterPro" id="IPR020471">
    <property type="entry name" value="AKR"/>
</dbReference>
<dbReference type="InterPro" id="IPR018170">
    <property type="entry name" value="Aldo/ket_reductase_CS"/>
</dbReference>
<protein>
    <recommendedName>
        <fullName evidence="4">NADP-dependent oxidoreductase domain-containing protein</fullName>
    </recommendedName>
</protein>
<dbReference type="Pfam" id="PF00248">
    <property type="entry name" value="Aldo_ket_red"/>
    <property type="match status" value="1"/>
</dbReference>